<dbReference type="InterPro" id="IPR016047">
    <property type="entry name" value="M23ase_b-sheet_dom"/>
</dbReference>
<sequence length="455" mass="51528">MLQKLLLALGCIVFAFSTLNAQTRDELQKQQQQIQREINDLNNELASIKGNKKAALRAYQAVQSKIRARENLINNIRKDVKLLDETVFRNEREIYRLNKELDTLKMNYGKSIVFAYKNRGSNEYLNFLFSADNFNDAIKRMAYLKSYRQNRETQAQTITKTQDLLKQTTITLANNRKEKAGALQSESSQLQVLEADKKEKDQVVTQLKDQEKDITAQIAKRQKENQKLAAAVKAAIRRDIEEAQRKEKERLAKLKAASIEEQKREKERLDKERQDVLAKNSAKSTANKPKPTDATTGVTAAKPIERSESVFESTKEGLTMSLNFENNKGKLPWPIDGGKVTGEFGIQTIPGTLLKADNQGIFIVSNVGANIKCVADGEVSTILDVDDYQAVIVKHGKYYTVYNRLSSVNVTKGQTVKAGTLIGKVGANLQNEGEFEFQVMNEKTQYQNPRNWLKR</sequence>
<evidence type="ECO:0000256" key="3">
    <source>
        <dbReference type="SAM" id="SignalP"/>
    </source>
</evidence>
<evidence type="ECO:0000256" key="1">
    <source>
        <dbReference type="SAM" id="Coils"/>
    </source>
</evidence>
<dbReference type="EMBL" id="JBHSDC010000031">
    <property type="protein sequence ID" value="MFC4233567.1"/>
    <property type="molecule type" value="Genomic_DNA"/>
</dbReference>
<evidence type="ECO:0000313" key="5">
    <source>
        <dbReference type="EMBL" id="MFC4233567.1"/>
    </source>
</evidence>
<dbReference type="InterPro" id="IPR011055">
    <property type="entry name" value="Dup_hybrid_motif"/>
</dbReference>
<keyword evidence="3" id="KW-0732">Signal</keyword>
<feature type="domain" description="M23ase beta-sheet core" evidence="4">
    <location>
        <begin position="358"/>
        <end position="448"/>
    </location>
</feature>
<feature type="compositionally biased region" description="Basic and acidic residues" evidence="2">
    <location>
        <begin position="303"/>
        <end position="312"/>
    </location>
</feature>
<feature type="chain" id="PRO_5047224793" evidence="3">
    <location>
        <begin position="22"/>
        <end position="455"/>
    </location>
</feature>
<feature type="region of interest" description="Disordered" evidence="2">
    <location>
        <begin position="260"/>
        <end position="312"/>
    </location>
</feature>
<dbReference type="PANTHER" id="PTHR21666:SF270">
    <property type="entry name" value="MUREIN HYDROLASE ACTIVATOR ENVC"/>
    <property type="match status" value="1"/>
</dbReference>
<dbReference type="GO" id="GO:0016787">
    <property type="term" value="F:hydrolase activity"/>
    <property type="evidence" value="ECO:0007669"/>
    <property type="project" value="UniProtKB-KW"/>
</dbReference>
<protein>
    <submittedName>
        <fullName evidence="5">Murein hydrolase activator EnvC family protein</fullName>
    </submittedName>
</protein>
<dbReference type="InterPro" id="IPR050570">
    <property type="entry name" value="Cell_wall_metabolism_enzyme"/>
</dbReference>
<dbReference type="Proteomes" id="UP001595906">
    <property type="component" value="Unassembled WGS sequence"/>
</dbReference>
<feature type="compositionally biased region" description="Polar residues" evidence="2">
    <location>
        <begin position="281"/>
        <end position="298"/>
    </location>
</feature>
<gene>
    <name evidence="5" type="ORF">ACFOW1_16820</name>
</gene>
<proteinExistence type="predicted"/>
<keyword evidence="5" id="KW-0378">Hydrolase</keyword>
<dbReference type="CDD" id="cd12797">
    <property type="entry name" value="M23_peptidase"/>
    <property type="match status" value="1"/>
</dbReference>
<evidence type="ECO:0000259" key="4">
    <source>
        <dbReference type="Pfam" id="PF01551"/>
    </source>
</evidence>
<keyword evidence="6" id="KW-1185">Reference proteome</keyword>
<name>A0ABV8Q023_9BACT</name>
<accession>A0ABV8Q023</accession>
<evidence type="ECO:0000313" key="6">
    <source>
        <dbReference type="Proteomes" id="UP001595906"/>
    </source>
</evidence>
<dbReference type="Gene3D" id="6.10.250.3150">
    <property type="match status" value="1"/>
</dbReference>
<dbReference type="Gene3D" id="2.70.70.10">
    <property type="entry name" value="Glucose Permease (Domain IIA)"/>
    <property type="match status" value="1"/>
</dbReference>
<comment type="caution">
    <text evidence="5">The sequence shown here is derived from an EMBL/GenBank/DDBJ whole genome shotgun (WGS) entry which is preliminary data.</text>
</comment>
<keyword evidence="1" id="KW-0175">Coiled coil</keyword>
<organism evidence="5 6">
    <name type="scientific">Parasediminibacterium paludis</name>
    <dbReference type="NCBI Taxonomy" id="908966"/>
    <lineage>
        <taxon>Bacteria</taxon>
        <taxon>Pseudomonadati</taxon>
        <taxon>Bacteroidota</taxon>
        <taxon>Chitinophagia</taxon>
        <taxon>Chitinophagales</taxon>
        <taxon>Chitinophagaceae</taxon>
        <taxon>Parasediminibacterium</taxon>
    </lineage>
</organism>
<dbReference type="Pfam" id="PF01551">
    <property type="entry name" value="Peptidase_M23"/>
    <property type="match status" value="1"/>
</dbReference>
<dbReference type="PANTHER" id="PTHR21666">
    <property type="entry name" value="PEPTIDASE-RELATED"/>
    <property type="match status" value="1"/>
</dbReference>
<reference evidence="6" key="1">
    <citation type="journal article" date="2019" name="Int. J. Syst. Evol. Microbiol.">
        <title>The Global Catalogue of Microorganisms (GCM) 10K type strain sequencing project: providing services to taxonomists for standard genome sequencing and annotation.</title>
        <authorList>
            <consortium name="The Broad Institute Genomics Platform"/>
            <consortium name="The Broad Institute Genome Sequencing Center for Infectious Disease"/>
            <person name="Wu L."/>
            <person name="Ma J."/>
        </authorList>
    </citation>
    <scope>NUCLEOTIDE SEQUENCE [LARGE SCALE GENOMIC DNA]</scope>
    <source>
        <strain evidence="6">CECT 8010</strain>
    </source>
</reference>
<feature type="compositionally biased region" description="Basic and acidic residues" evidence="2">
    <location>
        <begin position="260"/>
        <end position="276"/>
    </location>
</feature>
<feature type="signal peptide" evidence="3">
    <location>
        <begin position="1"/>
        <end position="21"/>
    </location>
</feature>
<dbReference type="SUPFAM" id="SSF51261">
    <property type="entry name" value="Duplicated hybrid motif"/>
    <property type="match status" value="1"/>
</dbReference>
<dbReference type="RefSeq" id="WP_379015908.1">
    <property type="nucleotide sequence ID" value="NZ_JBHSDC010000031.1"/>
</dbReference>
<feature type="coiled-coil region" evidence="1">
    <location>
        <begin position="20"/>
        <end position="58"/>
    </location>
</feature>
<evidence type="ECO:0000256" key="2">
    <source>
        <dbReference type="SAM" id="MobiDB-lite"/>
    </source>
</evidence>